<keyword evidence="4" id="KW-1185">Reference proteome</keyword>
<gene>
    <name evidence="3" type="ORF">ACFQS1_13480</name>
</gene>
<accession>A0ABW2HQE1</accession>
<comment type="caution">
    <text evidence="3">The sequence shown here is derived from an EMBL/GenBank/DDBJ whole genome shotgun (WGS) entry which is preliminary data.</text>
</comment>
<protein>
    <submittedName>
        <fullName evidence="3">Permease-like cell division protein FtsX</fullName>
    </submittedName>
</protein>
<reference evidence="4" key="1">
    <citation type="journal article" date="2019" name="Int. J. Syst. Evol. Microbiol.">
        <title>The Global Catalogue of Microorganisms (GCM) 10K type strain sequencing project: providing services to taxonomists for standard genome sequencing and annotation.</title>
        <authorList>
            <consortium name="The Broad Institute Genomics Platform"/>
            <consortium name="The Broad Institute Genome Sequencing Center for Infectious Disease"/>
            <person name="Wu L."/>
            <person name="Ma J."/>
        </authorList>
    </citation>
    <scope>NUCLEOTIDE SEQUENCE [LARGE SCALE GENOMIC DNA]</scope>
    <source>
        <strain evidence="4">XZYJT-10</strain>
    </source>
</reference>
<evidence type="ECO:0000313" key="4">
    <source>
        <dbReference type="Proteomes" id="UP001596548"/>
    </source>
</evidence>
<evidence type="ECO:0000259" key="2">
    <source>
        <dbReference type="Pfam" id="PF18075"/>
    </source>
</evidence>
<keyword evidence="1" id="KW-0472">Membrane</keyword>
<dbReference type="RefSeq" id="WP_378967615.1">
    <property type="nucleotide sequence ID" value="NZ_JBHTBJ010000007.1"/>
</dbReference>
<dbReference type="Pfam" id="PF18075">
    <property type="entry name" value="FtsX_ECD"/>
    <property type="match status" value="1"/>
</dbReference>
<dbReference type="Proteomes" id="UP001596548">
    <property type="component" value="Unassembled WGS sequence"/>
</dbReference>
<organism evidence="3 4">
    <name type="scientific">Paractinoplanes rhizophilus</name>
    <dbReference type="NCBI Taxonomy" id="1416877"/>
    <lineage>
        <taxon>Bacteria</taxon>
        <taxon>Bacillati</taxon>
        <taxon>Actinomycetota</taxon>
        <taxon>Actinomycetes</taxon>
        <taxon>Micromonosporales</taxon>
        <taxon>Micromonosporaceae</taxon>
        <taxon>Paractinoplanes</taxon>
    </lineage>
</organism>
<feature type="transmembrane region" description="Helical" evidence="1">
    <location>
        <begin position="41"/>
        <end position="62"/>
    </location>
</feature>
<name>A0ABW2HQE1_9ACTN</name>
<dbReference type="Gene3D" id="3.30.70.3040">
    <property type="match status" value="1"/>
</dbReference>
<keyword evidence="1" id="KW-1133">Transmembrane helix</keyword>
<proteinExistence type="predicted"/>
<evidence type="ECO:0000256" key="1">
    <source>
        <dbReference type="SAM" id="Phobius"/>
    </source>
</evidence>
<keyword evidence="1" id="KW-0812">Transmembrane</keyword>
<evidence type="ECO:0000313" key="3">
    <source>
        <dbReference type="EMBL" id="MFC7275001.1"/>
    </source>
</evidence>
<dbReference type="InterPro" id="IPR040690">
    <property type="entry name" value="FtsX_ECD"/>
</dbReference>
<dbReference type="EMBL" id="JBHTBJ010000007">
    <property type="protein sequence ID" value="MFC7275001.1"/>
    <property type="molecule type" value="Genomic_DNA"/>
</dbReference>
<sequence length="204" mass="21479">MEPGLREQFDRAVRADPGADPGEMAKAAMVHGGRIRRRRRLAVAGVAAVVVAGVGTVGAVALPDSAVPPAGPPAMVAAAMRLPAPECSKDPVAAGATDAAVFLHEATDRQRSAIGRALHEDERVATVIFESREDAYPRFAALWADSPEFVASVSPDSLPESYRLRLRDPAQFTAFSREYATKPGVQEIVGRICPQSAPVGGGAW</sequence>
<feature type="domain" description="FtsX extracellular" evidence="2">
    <location>
        <begin position="101"/>
        <end position="188"/>
    </location>
</feature>